<gene>
    <name evidence="1" type="ORF">K7C98_29130</name>
</gene>
<sequence>MASGPSLLESIPKLVAARDAAALVALQDHDDKQVRKAARKAIHTLRSKGVTIPEADAPRGWSAGDLNDLRGDLEAVAVVDTESTPGLCRVMISAPQDERSYLWVAAISGRDQIVDFATYVQTDGQRARMIRDWNRGAGDRRVPADWARARIRWAREQTLSSGFAVPRQLDDMLVHLGEAPASRPTSFLDGVLPPVDFAPDKDNVIMVLANARVNVWPPVIDVEPMMRRVNEKHPELNEQSPEDARYDALLEGARGDETLRADLKAQVANLLDDAAITLWLAGNDVEAAKVRVLAAEIRAAAEPEALPWIGRLLGFQIASTFAYLSRQQQQQVGQ</sequence>
<evidence type="ECO:0000313" key="2">
    <source>
        <dbReference type="Proteomes" id="UP001139031"/>
    </source>
</evidence>
<organism evidence="1 2">
    <name type="scientific">Nannocystis pusilla</name>
    <dbReference type="NCBI Taxonomy" id="889268"/>
    <lineage>
        <taxon>Bacteria</taxon>
        <taxon>Pseudomonadati</taxon>
        <taxon>Myxococcota</taxon>
        <taxon>Polyangia</taxon>
        <taxon>Nannocystales</taxon>
        <taxon>Nannocystaceae</taxon>
        <taxon>Nannocystis</taxon>
    </lineage>
</organism>
<protein>
    <submittedName>
        <fullName evidence="1">Uncharacterized protein</fullName>
    </submittedName>
</protein>
<dbReference type="Proteomes" id="UP001139031">
    <property type="component" value="Unassembled WGS sequence"/>
</dbReference>
<proteinExistence type="predicted"/>
<keyword evidence="2" id="KW-1185">Reference proteome</keyword>
<comment type="caution">
    <text evidence="1">The sequence shown here is derived from an EMBL/GenBank/DDBJ whole genome shotgun (WGS) entry which is preliminary data.</text>
</comment>
<accession>A0ABS7TYH7</accession>
<evidence type="ECO:0000313" key="1">
    <source>
        <dbReference type="EMBL" id="MBZ5713318.1"/>
    </source>
</evidence>
<name>A0ABS7TYH7_9BACT</name>
<dbReference type="EMBL" id="JAIRAU010000041">
    <property type="protein sequence ID" value="MBZ5713318.1"/>
    <property type="molecule type" value="Genomic_DNA"/>
</dbReference>
<reference evidence="1" key="1">
    <citation type="submission" date="2021-08" db="EMBL/GenBank/DDBJ databases">
        <authorList>
            <person name="Stevens D.C."/>
        </authorList>
    </citation>
    <scope>NUCLEOTIDE SEQUENCE</scope>
    <source>
        <strain evidence="1">DSM 53165</strain>
    </source>
</reference>
<dbReference type="RefSeq" id="WP_224195062.1">
    <property type="nucleotide sequence ID" value="NZ_JAIRAU010000041.1"/>
</dbReference>